<evidence type="ECO:0000256" key="1">
    <source>
        <dbReference type="SAM" id="Phobius"/>
    </source>
</evidence>
<feature type="transmembrane region" description="Helical" evidence="1">
    <location>
        <begin position="12"/>
        <end position="33"/>
    </location>
</feature>
<keyword evidence="1" id="KW-0812">Transmembrane</keyword>
<sequence length="150" mass="17733">MQRSITYQDTVTTFFYVAAYIVYSSIATIYPFLPPLFAVLFVLFLKALEEQNFLNLLFVSFCLLIFEANNSYILFSSITFFYILYKLVMPKIYTSFSCTNCIKVSYILLSYIGYFFFISFLGNIFLFPLPDIDYYIIYYIVIEFFIVSIL</sequence>
<evidence type="ECO:0000313" key="2">
    <source>
        <dbReference type="EMBL" id="QOP41273.1"/>
    </source>
</evidence>
<accession>A0A7M1AV14</accession>
<keyword evidence="3" id="KW-1185">Reference proteome</keyword>
<keyword evidence="1" id="KW-0472">Membrane</keyword>
<dbReference type="EMBL" id="CP041165">
    <property type="protein sequence ID" value="QOP41273.1"/>
    <property type="molecule type" value="Genomic_DNA"/>
</dbReference>
<protein>
    <submittedName>
        <fullName evidence="2">Uncharacterized protein</fullName>
    </submittedName>
</protein>
<feature type="transmembrane region" description="Helical" evidence="1">
    <location>
        <begin position="53"/>
        <end position="85"/>
    </location>
</feature>
<dbReference type="AlphaFoldDB" id="A0A7M1AV14"/>
<feature type="transmembrane region" description="Helical" evidence="1">
    <location>
        <begin position="132"/>
        <end position="149"/>
    </location>
</feature>
<keyword evidence="1" id="KW-1133">Transmembrane helix</keyword>
<proteinExistence type="predicted"/>
<organism evidence="2 3">
    <name type="scientific">Sulfurimonas marina</name>
    <dbReference type="NCBI Taxonomy" id="2590551"/>
    <lineage>
        <taxon>Bacteria</taxon>
        <taxon>Pseudomonadati</taxon>
        <taxon>Campylobacterota</taxon>
        <taxon>Epsilonproteobacteria</taxon>
        <taxon>Campylobacterales</taxon>
        <taxon>Sulfurimonadaceae</taxon>
        <taxon>Sulfurimonas</taxon>
    </lineage>
</organism>
<feature type="transmembrane region" description="Helical" evidence="1">
    <location>
        <begin position="106"/>
        <end position="126"/>
    </location>
</feature>
<dbReference type="KEGG" id="smax:FJR03_05765"/>
<name>A0A7M1AV14_9BACT</name>
<evidence type="ECO:0000313" key="3">
    <source>
        <dbReference type="Proteomes" id="UP000593910"/>
    </source>
</evidence>
<gene>
    <name evidence="2" type="ORF">FJR03_05765</name>
</gene>
<dbReference type="Proteomes" id="UP000593910">
    <property type="component" value="Chromosome"/>
</dbReference>
<reference evidence="2 3" key="1">
    <citation type="submission" date="2019-06" db="EMBL/GenBank/DDBJ databases">
        <title>Sulfurimonas gotlandica sp. nov., a chemoautotrophic and psychrotolerant epsilonproteobacterium isolated from a pelagic redoxcline, and an emended description of the genus Sulfurimonas.</title>
        <authorList>
            <person name="Wang S."/>
            <person name="Jiang L."/>
            <person name="Shao Z."/>
        </authorList>
    </citation>
    <scope>NUCLEOTIDE SEQUENCE [LARGE SCALE GENOMIC DNA]</scope>
    <source>
        <strain evidence="2 3">B2</strain>
    </source>
</reference>